<accession>A0AAD4SVF2</accession>
<proteinExistence type="predicted"/>
<evidence type="ECO:0000313" key="2">
    <source>
        <dbReference type="Proteomes" id="UP001202328"/>
    </source>
</evidence>
<dbReference type="Proteomes" id="UP001202328">
    <property type="component" value="Unassembled WGS sequence"/>
</dbReference>
<comment type="caution">
    <text evidence="1">The sequence shown here is derived from an EMBL/GenBank/DDBJ whole genome shotgun (WGS) entry which is preliminary data.</text>
</comment>
<dbReference type="EMBL" id="JAJJMB010008074">
    <property type="protein sequence ID" value="KAI3925587.1"/>
    <property type="molecule type" value="Genomic_DNA"/>
</dbReference>
<organism evidence="1 2">
    <name type="scientific">Papaver atlanticum</name>
    <dbReference type="NCBI Taxonomy" id="357466"/>
    <lineage>
        <taxon>Eukaryota</taxon>
        <taxon>Viridiplantae</taxon>
        <taxon>Streptophyta</taxon>
        <taxon>Embryophyta</taxon>
        <taxon>Tracheophyta</taxon>
        <taxon>Spermatophyta</taxon>
        <taxon>Magnoliopsida</taxon>
        <taxon>Ranunculales</taxon>
        <taxon>Papaveraceae</taxon>
        <taxon>Papaveroideae</taxon>
        <taxon>Papaver</taxon>
    </lineage>
</organism>
<evidence type="ECO:0000313" key="1">
    <source>
        <dbReference type="EMBL" id="KAI3925587.1"/>
    </source>
</evidence>
<gene>
    <name evidence="1" type="ORF">MKW98_001441</name>
</gene>
<sequence>MKLGSSSPGLVPCIEDLIAHREHRNRISGPSLLAAFDQTCEVPYPDVLSIHSGDTASAHEDDRDPALDTCFTTYSSAVSPSGQCKCWEGPELLGSPHDGGTSGHAEFLATTLAEHRQHLASAKSSKKKCDVNSYTGKEKSIDEVSDITSKLSNAQLAKVAASPTLEYPHLFSSTPSSSGKDGNAQRLQLNFSTKWTVYLKALIFHIFRILRKFVREAALAVPCCNTESS</sequence>
<protein>
    <submittedName>
        <fullName evidence="1">Uncharacterized protein</fullName>
    </submittedName>
</protein>
<reference evidence="1" key="1">
    <citation type="submission" date="2022-04" db="EMBL/GenBank/DDBJ databases">
        <title>A functionally conserved STORR gene fusion in Papaver species that diverged 16.8 million years ago.</title>
        <authorList>
            <person name="Catania T."/>
        </authorList>
    </citation>
    <scope>NUCLEOTIDE SEQUENCE</scope>
    <source>
        <strain evidence="1">S-188037</strain>
    </source>
</reference>
<name>A0AAD4SVF2_9MAGN</name>
<dbReference type="AlphaFoldDB" id="A0AAD4SVF2"/>
<keyword evidence="2" id="KW-1185">Reference proteome</keyword>